<keyword evidence="3" id="KW-1185">Reference proteome</keyword>
<evidence type="ECO:0000313" key="4">
    <source>
        <dbReference type="RefSeq" id="XP_005111750.1"/>
    </source>
</evidence>
<protein>
    <submittedName>
        <fullName evidence="4">PiggyBac transposable element-derived protein 4</fullName>
    </submittedName>
</protein>
<accession>A0ABM0K912</accession>
<feature type="region of interest" description="Disordered" evidence="1">
    <location>
        <begin position="35"/>
        <end position="128"/>
    </location>
</feature>
<dbReference type="InterPro" id="IPR029526">
    <property type="entry name" value="PGBD"/>
</dbReference>
<dbReference type="Pfam" id="PF13843">
    <property type="entry name" value="DDE_Tnp_1_7"/>
    <property type="match status" value="1"/>
</dbReference>
<sequence>MENDGSIPEVLDLSNPDHLRLLMEANVRYFDPPLSETESATASTSSNVSSASPTPVDSSSLELSSLVDSDLEEDLSEPINPPTREPLSDDEDETQQSSTDEERGWRRGATKPPSWEFSGTSGLQRELSDPTPLGYLKLLIDDDMMQSIVDETNRYAQTSLANKTLTPSSRFRKWTDVTLETMWAFFGLIIGMGLIIVDDLEEYWSTDPVYALPLFRSVMSRDQFNLILSYLHLCNNADNQPRDSPNYDPLFKIRKFVDALNNNFQRTFHPGKDIAIDEAMVAWRGNLSFRVYNPDKPDKFGIKVFQLCDSQTGYCSNLEFYTGKKAPSAKGATFDVVERLIRPYINCGRTLYVDNYYTSPDLFTYLKEQRTLACGTMRINRKNGPPKTMIPKLKKTEKETVALTNGVITLLRFFDKREVNVLTTAHDNSVVDTGKVNRSTGDPIIKLHAVNEYNKLMGAVDRSDQMVAYNAFKRRTLKWWKKAFFHMFGLGVLNAYLIYRATTPARGQQSHRIFRRELVKQLVSQAPVGRSPASKSGRELGESTIFRLTARHFPTPILPKSDAAKKRKPQRDCAVCTEKGNRKQSRFECTSCDVGLHVHPCFQIFHTCVNPRRAFKRRHPSGEAQAE</sequence>
<gene>
    <name evidence="4" type="primary">LOC101858318</name>
</gene>
<reference evidence="4" key="1">
    <citation type="submission" date="2025-08" db="UniProtKB">
        <authorList>
            <consortium name="RefSeq"/>
        </authorList>
    </citation>
    <scope>IDENTIFICATION</scope>
</reference>
<evidence type="ECO:0000313" key="3">
    <source>
        <dbReference type="Proteomes" id="UP000694888"/>
    </source>
</evidence>
<organism evidence="3 4">
    <name type="scientific">Aplysia californica</name>
    <name type="common">California sea hare</name>
    <dbReference type="NCBI Taxonomy" id="6500"/>
    <lineage>
        <taxon>Eukaryota</taxon>
        <taxon>Metazoa</taxon>
        <taxon>Spiralia</taxon>
        <taxon>Lophotrochozoa</taxon>
        <taxon>Mollusca</taxon>
        <taxon>Gastropoda</taxon>
        <taxon>Heterobranchia</taxon>
        <taxon>Euthyneura</taxon>
        <taxon>Tectipleura</taxon>
        <taxon>Aplysiida</taxon>
        <taxon>Aplysioidea</taxon>
        <taxon>Aplysiidae</taxon>
        <taxon>Aplysia</taxon>
    </lineage>
</organism>
<dbReference type="GeneID" id="101858318"/>
<proteinExistence type="predicted"/>
<feature type="compositionally biased region" description="Low complexity" evidence="1">
    <location>
        <begin position="35"/>
        <end position="68"/>
    </location>
</feature>
<evidence type="ECO:0000259" key="2">
    <source>
        <dbReference type="Pfam" id="PF13843"/>
    </source>
</evidence>
<dbReference type="PANTHER" id="PTHR46599:SF3">
    <property type="entry name" value="PIGGYBAC TRANSPOSABLE ELEMENT-DERIVED PROTEIN 4"/>
    <property type="match status" value="1"/>
</dbReference>
<name>A0ABM0K912_APLCA</name>
<evidence type="ECO:0000256" key="1">
    <source>
        <dbReference type="SAM" id="MobiDB-lite"/>
    </source>
</evidence>
<feature type="domain" description="PiggyBac transposable element-derived protein" evidence="2">
    <location>
        <begin position="131"/>
        <end position="496"/>
    </location>
</feature>
<dbReference type="Proteomes" id="UP000694888">
    <property type="component" value="Unplaced"/>
</dbReference>
<dbReference type="RefSeq" id="XP_005111750.1">
    <property type="nucleotide sequence ID" value="XM_005111693.3"/>
</dbReference>
<dbReference type="PANTHER" id="PTHR46599">
    <property type="entry name" value="PIGGYBAC TRANSPOSABLE ELEMENT-DERIVED PROTEIN 4"/>
    <property type="match status" value="1"/>
</dbReference>